<dbReference type="PANTHER" id="PTHR46825:SF15">
    <property type="entry name" value="BETA-LACTAMASE-RELATED DOMAIN-CONTAINING PROTEIN"/>
    <property type="match status" value="1"/>
</dbReference>
<dbReference type="Pfam" id="PF00144">
    <property type="entry name" value="Beta-lactamase"/>
    <property type="match status" value="1"/>
</dbReference>
<dbReference type="Gene3D" id="3.40.710.10">
    <property type="entry name" value="DD-peptidase/beta-lactamase superfamily"/>
    <property type="match status" value="1"/>
</dbReference>
<dbReference type="InterPro" id="IPR001466">
    <property type="entry name" value="Beta-lactam-related"/>
</dbReference>
<dbReference type="InterPro" id="IPR050491">
    <property type="entry name" value="AmpC-like"/>
</dbReference>
<feature type="domain" description="Beta-lactamase-related" evidence="2">
    <location>
        <begin position="25"/>
        <end position="149"/>
    </location>
</feature>
<reference evidence="3 4" key="1">
    <citation type="submission" date="2024-05" db="EMBL/GenBank/DDBJ databases">
        <title>A draft genome resource for the thread blight pathogen Marasmius tenuissimus strain MS-2.</title>
        <authorList>
            <person name="Yulfo-Soto G.E."/>
            <person name="Baruah I.K."/>
            <person name="Amoako-Attah I."/>
            <person name="Bukari Y."/>
            <person name="Meinhardt L.W."/>
            <person name="Bailey B.A."/>
            <person name="Cohen S.P."/>
        </authorList>
    </citation>
    <scope>NUCLEOTIDE SEQUENCE [LARGE SCALE GENOMIC DNA]</scope>
    <source>
        <strain evidence="3 4">MS-2</strain>
    </source>
</reference>
<accession>A0ABR3A7L6</accession>
<dbReference type="SUPFAM" id="SSF56601">
    <property type="entry name" value="beta-lactamase/transpeptidase-like"/>
    <property type="match status" value="1"/>
</dbReference>
<comment type="caution">
    <text evidence="3">The sequence shown here is derived from an EMBL/GenBank/DDBJ whole genome shotgun (WGS) entry which is preliminary data.</text>
</comment>
<dbReference type="PANTHER" id="PTHR46825">
    <property type="entry name" value="D-ALANYL-D-ALANINE-CARBOXYPEPTIDASE/ENDOPEPTIDASE AMPH"/>
    <property type="match status" value="1"/>
</dbReference>
<evidence type="ECO:0000313" key="3">
    <source>
        <dbReference type="EMBL" id="KAL0069301.1"/>
    </source>
</evidence>
<organism evidence="3 4">
    <name type="scientific">Marasmius tenuissimus</name>
    <dbReference type="NCBI Taxonomy" id="585030"/>
    <lineage>
        <taxon>Eukaryota</taxon>
        <taxon>Fungi</taxon>
        <taxon>Dikarya</taxon>
        <taxon>Basidiomycota</taxon>
        <taxon>Agaricomycotina</taxon>
        <taxon>Agaricomycetes</taxon>
        <taxon>Agaricomycetidae</taxon>
        <taxon>Agaricales</taxon>
        <taxon>Marasmiineae</taxon>
        <taxon>Marasmiaceae</taxon>
        <taxon>Marasmius</taxon>
    </lineage>
</organism>
<dbReference type="InterPro" id="IPR012338">
    <property type="entry name" value="Beta-lactam/transpept-like"/>
</dbReference>
<sequence length="169" mass="19467">MPSLATPITWDTKLKSILGDLWELQDPIATAQSTIIDVMSHRTGLPRHDFMYTHNDTTVPIVSRPVKSFQNRLATMTLKLERLRHLKPSSEFREAWQYNNNMYTILSYLPTVLHPSRPSLARYVKEHIFDPLGLESTTYSPRVARDSGYLADALAREGVNKSENLLWKR</sequence>
<gene>
    <name evidence="3" type="ORF">AAF712_003666</name>
</gene>
<keyword evidence="4" id="KW-1185">Reference proteome</keyword>
<proteinExistence type="inferred from homology"/>
<dbReference type="Proteomes" id="UP001437256">
    <property type="component" value="Unassembled WGS sequence"/>
</dbReference>
<evidence type="ECO:0000259" key="2">
    <source>
        <dbReference type="Pfam" id="PF00144"/>
    </source>
</evidence>
<dbReference type="EMBL" id="JBBXMP010000013">
    <property type="protein sequence ID" value="KAL0069301.1"/>
    <property type="molecule type" value="Genomic_DNA"/>
</dbReference>
<protein>
    <recommendedName>
        <fullName evidence="2">Beta-lactamase-related domain-containing protein</fullName>
    </recommendedName>
</protein>
<name>A0ABR3A7L6_9AGAR</name>
<comment type="similarity">
    <text evidence="1">Belongs to the peptidase S12 family.</text>
</comment>
<evidence type="ECO:0000313" key="4">
    <source>
        <dbReference type="Proteomes" id="UP001437256"/>
    </source>
</evidence>
<evidence type="ECO:0000256" key="1">
    <source>
        <dbReference type="ARBA" id="ARBA00038215"/>
    </source>
</evidence>